<dbReference type="Gramene" id="LPERR04G22730.1">
    <property type="protein sequence ID" value="LPERR04G22730.1"/>
    <property type="gene ID" value="LPERR04G22730"/>
</dbReference>
<reference evidence="1 2" key="1">
    <citation type="submission" date="2012-08" db="EMBL/GenBank/DDBJ databases">
        <title>Oryza genome evolution.</title>
        <authorList>
            <person name="Wing R.A."/>
        </authorList>
    </citation>
    <scope>NUCLEOTIDE SEQUENCE</scope>
</reference>
<organism evidence="1 2">
    <name type="scientific">Leersia perrieri</name>
    <dbReference type="NCBI Taxonomy" id="77586"/>
    <lineage>
        <taxon>Eukaryota</taxon>
        <taxon>Viridiplantae</taxon>
        <taxon>Streptophyta</taxon>
        <taxon>Embryophyta</taxon>
        <taxon>Tracheophyta</taxon>
        <taxon>Spermatophyta</taxon>
        <taxon>Magnoliopsida</taxon>
        <taxon>Liliopsida</taxon>
        <taxon>Poales</taxon>
        <taxon>Poaceae</taxon>
        <taxon>BOP clade</taxon>
        <taxon>Oryzoideae</taxon>
        <taxon>Oryzeae</taxon>
        <taxon>Oryzinae</taxon>
        <taxon>Leersia</taxon>
    </lineage>
</organism>
<dbReference type="Proteomes" id="UP000032180">
    <property type="component" value="Chromosome 4"/>
</dbReference>
<dbReference type="AlphaFoldDB" id="A0A0D9WA78"/>
<keyword evidence="2" id="KW-1185">Reference proteome</keyword>
<dbReference type="HOGENOM" id="CLU_1596885_0_0_1"/>
<sequence length="167" mass="18720">MAMLPFHDEPFHEERLKINRSWCKISENFPRSILYINGRTVALVLFLVATDAVRLASDVMVCAALRRGSEDHISLYTIKQTLSTYVSIMVTIVDDLSNSPNKINRKTFLSLLGSLGGIAAIVRPTLENAMRQTISFVMLVFVDREKALDQVKGRSRVLDDVTTTDSS</sequence>
<reference evidence="1" key="3">
    <citation type="submission" date="2015-04" db="UniProtKB">
        <authorList>
            <consortium name="EnsemblPlants"/>
        </authorList>
    </citation>
    <scope>IDENTIFICATION</scope>
</reference>
<protein>
    <submittedName>
        <fullName evidence="1">Uncharacterized protein</fullName>
    </submittedName>
</protein>
<dbReference type="EnsemblPlants" id="LPERR04G22730.1">
    <property type="protein sequence ID" value="LPERR04G22730.1"/>
    <property type="gene ID" value="LPERR04G22730"/>
</dbReference>
<evidence type="ECO:0000313" key="2">
    <source>
        <dbReference type="Proteomes" id="UP000032180"/>
    </source>
</evidence>
<reference evidence="2" key="2">
    <citation type="submission" date="2013-12" db="EMBL/GenBank/DDBJ databases">
        <authorList>
            <person name="Yu Y."/>
            <person name="Lee S."/>
            <person name="de Baynast K."/>
            <person name="Wissotski M."/>
            <person name="Liu L."/>
            <person name="Talag J."/>
            <person name="Goicoechea J."/>
            <person name="Angelova A."/>
            <person name="Jetty R."/>
            <person name="Kudrna D."/>
            <person name="Golser W."/>
            <person name="Rivera L."/>
            <person name="Zhang J."/>
            <person name="Wing R."/>
        </authorList>
    </citation>
    <scope>NUCLEOTIDE SEQUENCE</scope>
</reference>
<accession>A0A0D9WA78</accession>
<evidence type="ECO:0000313" key="1">
    <source>
        <dbReference type="EnsemblPlants" id="LPERR04G22730.1"/>
    </source>
</evidence>
<proteinExistence type="predicted"/>
<name>A0A0D9WA78_9ORYZ</name>